<feature type="transmembrane region" description="Helical" evidence="2">
    <location>
        <begin position="414"/>
        <end position="437"/>
    </location>
</feature>
<organism evidence="3 4">
    <name type="scientific">Corynebacterium bovis</name>
    <dbReference type="NCBI Taxonomy" id="36808"/>
    <lineage>
        <taxon>Bacteria</taxon>
        <taxon>Bacillati</taxon>
        <taxon>Actinomycetota</taxon>
        <taxon>Actinomycetes</taxon>
        <taxon>Mycobacteriales</taxon>
        <taxon>Corynebacteriaceae</taxon>
        <taxon>Corynebacterium</taxon>
    </lineage>
</organism>
<keyword evidence="2" id="KW-1133">Transmembrane helix</keyword>
<comment type="caution">
    <text evidence="3">The sequence shown here is derived from an EMBL/GenBank/DDBJ whole genome shotgun (WGS) entry which is preliminary data.</text>
</comment>
<dbReference type="AlphaFoldDB" id="A0A426PXN6"/>
<feature type="transmembrane region" description="Helical" evidence="2">
    <location>
        <begin position="251"/>
        <end position="274"/>
    </location>
</feature>
<evidence type="ECO:0000313" key="4">
    <source>
        <dbReference type="Proteomes" id="UP000276526"/>
    </source>
</evidence>
<dbReference type="EMBL" id="PQNK01000013">
    <property type="protein sequence ID" value="RRO86076.1"/>
    <property type="molecule type" value="Genomic_DNA"/>
</dbReference>
<feature type="region of interest" description="Disordered" evidence="1">
    <location>
        <begin position="296"/>
        <end position="332"/>
    </location>
</feature>
<feature type="compositionally biased region" description="Low complexity" evidence="1">
    <location>
        <begin position="306"/>
        <end position="332"/>
    </location>
</feature>
<sequence length="480" mass="46874">MPHRKCPQGAGTAPSDDGAHQVIHRGVPIMLAISVSVPSEGRVIEAAVADDVPVAELLTHLVSVPGGARAVLRAGPRTLPPELSLAEAGVGPGASLTLERPVDPPRDVPPPPVAAVAHLTGPVRAVPLAWIVAVVAAVTTWRTPPVWDPTRASGDLAVLLAAVGVDGSGGAADLPRPAAGTAPSVLVWTVAVTALAAVACATASVRDRRFVVVAAVLGAGLGLHVNVLTATVLAVLLVWQRGPVRTVTVTLVAGAVAAAWPGVGLVLAVTALTFSGQLAMLVARVTVPPVPGVSTLPSASAPPDPGADAGGSAPSPGGASGAPGAADAAGSAGATGSAGTGLDAPGAAEAADALQTHSALVVGLCAVVLGCAVQIVPWGTAPAWGVSALLATAVTGLSARGCRPVHAVAVTVTSVVLVAWVAAQVPWGAGALVLVALPLVRRTPPLVSRGVDVLEGAAFAAVVPLGLATTDLFDLVRGLA</sequence>
<keyword evidence="2" id="KW-0472">Membrane</keyword>
<keyword evidence="2" id="KW-0812">Transmembrane</keyword>
<reference evidence="3 4" key="1">
    <citation type="submission" date="2018-01" db="EMBL/GenBank/DDBJ databases">
        <title>Twenty Corynebacterium bovis Genomes.</title>
        <authorList>
            <person name="Gulvik C.A."/>
        </authorList>
    </citation>
    <scope>NUCLEOTIDE SEQUENCE [LARGE SCALE GENOMIC DNA]</scope>
    <source>
        <strain evidence="3 4">F6900</strain>
    </source>
</reference>
<proteinExistence type="predicted"/>
<evidence type="ECO:0000313" key="3">
    <source>
        <dbReference type="EMBL" id="RRO86076.1"/>
    </source>
</evidence>
<feature type="transmembrane region" description="Helical" evidence="2">
    <location>
        <begin position="457"/>
        <end position="476"/>
    </location>
</feature>
<feature type="transmembrane region" description="Helical" evidence="2">
    <location>
        <begin position="359"/>
        <end position="377"/>
    </location>
</feature>
<protein>
    <recommendedName>
        <fullName evidence="5">Type VII secretion integral membrane protein EccD</fullName>
    </recommendedName>
</protein>
<evidence type="ECO:0008006" key="5">
    <source>
        <dbReference type="Google" id="ProtNLM"/>
    </source>
</evidence>
<evidence type="ECO:0000256" key="2">
    <source>
        <dbReference type="SAM" id="Phobius"/>
    </source>
</evidence>
<dbReference type="Proteomes" id="UP000276526">
    <property type="component" value="Unassembled WGS sequence"/>
</dbReference>
<accession>A0A426PXN6</accession>
<evidence type="ECO:0000256" key="1">
    <source>
        <dbReference type="SAM" id="MobiDB-lite"/>
    </source>
</evidence>
<feature type="transmembrane region" description="Helical" evidence="2">
    <location>
        <begin position="210"/>
        <end position="239"/>
    </location>
</feature>
<gene>
    <name evidence="3" type="ORF">CXF48_08280</name>
</gene>
<name>A0A426PXN6_9CORY</name>
<feature type="transmembrane region" description="Helical" evidence="2">
    <location>
        <begin position="383"/>
        <end position="402"/>
    </location>
</feature>
<feature type="transmembrane region" description="Helical" evidence="2">
    <location>
        <begin position="185"/>
        <end position="203"/>
    </location>
</feature>